<reference evidence="2 3" key="1">
    <citation type="submission" date="2020-11" db="EMBL/GenBank/DDBJ databases">
        <title>Actinomyces sp. ZJ750.</title>
        <authorList>
            <person name="Zhou J."/>
        </authorList>
    </citation>
    <scope>NUCLEOTIDE SEQUENCE [LARGE SCALE GENOMIC DNA]</scope>
    <source>
        <strain evidence="2 3">ZJ750</strain>
    </source>
</reference>
<keyword evidence="2" id="KW-0378">Hydrolase</keyword>
<feature type="transmembrane region" description="Helical" evidence="1">
    <location>
        <begin position="287"/>
        <end position="306"/>
    </location>
</feature>
<feature type="transmembrane region" description="Helical" evidence="1">
    <location>
        <begin position="256"/>
        <end position="275"/>
    </location>
</feature>
<dbReference type="Proteomes" id="UP000594637">
    <property type="component" value="Chromosome"/>
</dbReference>
<evidence type="ECO:0000313" key="2">
    <source>
        <dbReference type="EMBL" id="QPL06406.1"/>
    </source>
</evidence>
<keyword evidence="2" id="KW-0645">Protease</keyword>
<dbReference type="GO" id="GO:0006508">
    <property type="term" value="P:proteolysis"/>
    <property type="evidence" value="ECO:0007669"/>
    <property type="project" value="UniProtKB-KW"/>
</dbReference>
<feature type="transmembrane region" description="Helical" evidence="1">
    <location>
        <begin position="115"/>
        <end position="136"/>
    </location>
</feature>
<feature type="transmembrane region" description="Helical" evidence="1">
    <location>
        <begin position="156"/>
        <end position="181"/>
    </location>
</feature>
<dbReference type="InterPro" id="IPR026898">
    <property type="entry name" value="PrsW"/>
</dbReference>
<feature type="transmembrane region" description="Helical" evidence="1">
    <location>
        <begin position="232"/>
        <end position="249"/>
    </location>
</feature>
<dbReference type="Pfam" id="PF13367">
    <property type="entry name" value="PrsW-protease"/>
    <property type="match status" value="1"/>
</dbReference>
<dbReference type="AlphaFoldDB" id="A0A7T0LMB2"/>
<feature type="transmembrane region" description="Helical" evidence="1">
    <location>
        <begin position="56"/>
        <end position="77"/>
    </location>
</feature>
<proteinExistence type="predicted"/>
<evidence type="ECO:0000313" key="3">
    <source>
        <dbReference type="Proteomes" id="UP000594637"/>
    </source>
</evidence>
<accession>A0A7T0LMB2</accession>
<organism evidence="2 3">
    <name type="scientific">Actinomyces respiraculi</name>
    <dbReference type="NCBI Taxonomy" id="2744574"/>
    <lineage>
        <taxon>Bacteria</taxon>
        <taxon>Bacillati</taxon>
        <taxon>Actinomycetota</taxon>
        <taxon>Actinomycetes</taxon>
        <taxon>Actinomycetales</taxon>
        <taxon>Actinomycetaceae</taxon>
        <taxon>Actinomyces</taxon>
    </lineage>
</organism>
<keyword evidence="3" id="KW-1185">Reference proteome</keyword>
<keyword evidence="2" id="KW-0482">Metalloprotease</keyword>
<feature type="transmembrane region" description="Helical" evidence="1">
    <location>
        <begin position="83"/>
        <end position="103"/>
    </location>
</feature>
<name>A0A7T0LMB2_9ACTO</name>
<keyword evidence="1" id="KW-0812">Transmembrane</keyword>
<dbReference type="EMBL" id="CP063989">
    <property type="protein sequence ID" value="QPL06406.1"/>
    <property type="molecule type" value="Genomic_DNA"/>
</dbReference>
<evidence type="ECO:0000256" key="1">
    <source>
        <dbReference type="SAM" id="Phobius"/>
    </source>
</evidence>
<dbReference type="PANTHER" id="PTHR36844">
    <property type="entry name" value="PROTEASE PRSW"/>
    <property type="match status" value="1"/>
</dbReference>
<dbReference type="RefSeq" id="WP_166855045.1">
    <property type="nucleotide sequence ID" value="NZ_CP063989.1"/>
</dbReference>
<keyword evidence="1" id="KW-0472">Membrane</keyword>
<dbReference type="KEGG" id="arep:ID810_05840"/>
<keyword evidence="1" id="KW-1133">Transmembrane helix</keyword>
<feature type="transmembrane region" description="Helical" evidence="1">
    <location>
        <begin position="193"/>
        <end position="212"/>
    </location>
</feature>
<sequence length="405" mass="43390">MTQHPYSGWSPRSGYHRSTYPPAGSLPPVRAAVTSPVAAGGWAQPPAIRRRRAGDIATYVLALLGGLGLAVVLFVVYTEAGRAGALILPFLLALVPLGIVLVSVRWLDRWEPEPLGPLVAAFLWGAGVATVVSMIVNTSASLLVMATTGDVDGAELFSAVVTAPVVEEGTKGLGVLLVFLIRRRSFSGPVDGIVYAAVIAAGFAFAENILYFARFSDQILGVFVMRGLASPFAHVTFTACTGLAVGLSARRRSRWAWVWMTPIGLAGAIALHAFWNGVVSVRLEMYLLTEVPFFLACIGIVIALRASERRTLSNRLTDYARSGWYAPTEVTMLTTAAGRATARRWAKAHGPAVELAMRDFLSASLQLASLRQQALSGHADADYAARETQLLGVVRRCKQVFLGRP</sequence>
<protein>
    <submittedName>
        <fullName evidence="2">PrsW family intramembrane metalloprotease</fullName>
    </submittedName>
</protein>
<dbReference type="PANTHER" id="PTHR36844:SF1">
    <property type="entry name" value="PROTEASE PRSW"/>
    <property type="match status" value="1"/>
</dbReference>
<gene>
    <name evidence="2" type="ORF">ID810_05840</name>
</gene>
<dbReference type="GO" id="GO:0008237">
    <property type="term" value="F:metallopeptidase activity"/>
    <property type="evidence" value="ECO:0007669"/>
    <property type="project" value="UniProtKB-KW"/>
</dbReference>